<protein>
    <submittedName>
        <fullName evidence="6">HIT family protein</fullName>
    </submittedName>
</protein>
<evidence type="ECO:0000256" key="4">
    <source>
        <dbReference type="PROSITE-ProRule" id="PRU00464"/>
    </source>
</evidence>
<dbReference type="InterPro" id="IPR039383">
    <property type="entry name" value="FHIT"/>
</dbReference>
<dbReference type="CDD" id="cd01275">
    <property type="entry name" value="FHIT"/>
    <property type="match status" value="1"/>
</dbReference>
<dbReference type="SUPFAM" id="SSF54197">
    <property type="entry name" value="HIT-like"/>
    <property type="match status" value="1"/>
</dbReference>
<evidence type="ECO:0000256" key="3">
    <source>
        <dbReference type="PIRSR" id="PIRSR639383-2"/>
    </source>
</evidence>
<feature type="domain" description="HIT" evidence="5">
    <location>
        <begin position="22"/>
        <end position="132"/>
    </location>
</feature>
<evidence type="ECO:0000256" key="1">
    <source>
        <dbReference type="ARBA" id="ARBA00022741"/>
    </source>
</evidence>
<dbReference type="InterPro" id="IPR052908">
    <property type="entry name" value="AP-4-A_phosphorylase"/>
</dbReference>
<evidence type="ECO:0000259" key="5">
    <source>
        <dbReference type="PROSITE" id="PS51084"/>
    </source>
</evidence>
<accession>A0A6S6SI89</accession>
<feature type="active site" description="Tele-AMP-histidine intermediate" evidence="2">
    <location>
        <position position="119"/>
    </location>
</feature>
<feature type="binding site" evidence="3">
    <location>
        <position position="121"/>
    </location>
    <ligand>
        <name>substrate</name>
    </ligand>
</feature>
<dbReference type="Pfam" id="PF01230">
    <property type="entry name" value="HIT"/>
    <property type="match status" value="1"/>
</dbReference>
<proteinExistence type="predicted"/>
<dbReference type="GO" id="GO:0000166">
    <property type="term" value="F:nucleotide binding"/>
    <property type="evidence" value="ECO:0007669"/>
    <property type="project" value="UniProtKB-KW"/>
</dbReference>
<reference evidence="6" key="1">
    <citation type="submission" date="2020-01" db="EMBL/GenBank/DDBJ databases">
        <authorList>
            <person name="Meier V. D."/>
            <person name="Meier V D."/>
        </authorList>
    </citation>
    <scope>NUCLEOTIDE SEQUENCE</scope>
    <source>
        <strain evidence="6">HLG_WM_MAG_12</strain>
    </source>
</reference>
<dbReference type="GO" id="GO:0003824">
    <property type="term" value="F:catalytic activity"/>
    <property type="evidence" value="ECO:0007669"/>
    <property type="project" value="InterPro"/>
</dbReference>
<feature type="short sequence motif" description="Histidine triad motif" evidence="4">
    <location>
        <begin position="117"/>
        <end position="121"/>
    </location>
</feature>
<dbReference type="AlphaFoldDB" id="A0A6S6SI89"/>
<organism evidence="6">
    <name type="scientific">uncultured Campylobacterales bacterium</name>
    <dbReference type="NCBI Taxonomy" id="352960"/>
    <lineage>
        <taxon>Bacteria</taxon>
        <taxon>Pseudomonadati</taxon>
        <taxon>Campylobacterota</taxon>
        <taxon>Epsilonproteobacteria</taxon>
        <taxon>Campylobacterales</taxon>
        <taxon>environmental samples</taxon>
    </lineage>
</organism>
<dbReference type="PANTHER" id="PTHR42997">
    <property type="entry name" value="HIT FAMILY HYDROLASE"/>
    <property type="match status" value="1"/>
</dbReference>
<keyword evidence="1" id="KW-0547">Nucleotide-binding</keyword>
<dbReference type="Gene3D" id="3.30.428.10">
    <property type="entry name" value="HIT-like"/>
    <property type="match status" value="1"/>
</dbReference>
<gene>
    <name evidence="6" type="ORF">HELGO_WM5933</name>
</gene>
<feature type="binding site" evidence="3">
    <location>
        <position position="49"/>
    </location>
    <ligand>
        <name>substrate</name>
    </ligand>
</feature>
<sequence>MEHIYAPWRTEYVSNKDKSSCVFCDIVSSKEDDELGVLYKDEYCFIVMNKYPYTPGHFLIIPNFHTDNLETLNTDVWIRINILAQQGVAMLKNELNAKGVNIGMNLGVNAGAGIAEHIHLHLVPRWNNDSNFITTISNSRVYSIDFDKIYNKLKSKSHLYFKVP</sequence>
<dbReference type="PANTHER" id="PTHR42997:SF1">
    <property type="entry name" value="AP-4-A PHOSPHORYLASE"/>
    <property type="match status" value="1"/>
</dbReference>
<dbReference type="InterPro" id="IPR011146">
    <property type="entry name" value="HIT-like"/>
</dbReference>
<name>A0A6S6SI89_9BACT</name>
<evidence type="ECO:0000313" key="6">
    <source>
        <dbReference type="EMBL" id="CAA6809828.1"/>
    </source>
</evidence>
<dbReference type="EMBL" id="CACVAW010000040">
    <property type="protein sequence ID" value="CAA6809828.1"/>
    <property type="molecule type" value="Genomic_DNA"/>
</dbReference>
<evidence type="ECO:0000256" key="2">
    <source>
        <dbReference type="PIRSR" id="PIRSR639383-1"/>
    </source>
</evidence>
<dbReference type="PROSITE" id="PS51084">
    <property type="entry name" value="HIT_2"/>
    <property type="match status" value="1"/>
</dbReference>
<dbReference type="InterPro" id="IPR036265">
    <property type="entry name" value="HIT-like_sf"/>
</dbReference>